<keyword evidence="4" id="KW-1185">Reference proteome</keyword>
<reference evidence="3 4" key="1">
    <citation type="journal article" date="2024" name="J Genomics">
        <title>Draft genome sequencing and assembly of Favolaschia claudopus CIRM-BRFM 2984 isolated from oak limbs.</title>
        <authorList>
            <person name="Navarro D."/>
            <person name="Drula E."/>
            <person name="Chaduli D."/>
            <person name="Cazenave R."/>
            <person name="Ahrendt S."/>
            <person name="Wang J."/>
            <person name="Lipzen A."/>
            <person name="Daum C."/>
            <person name="Barry K."/>
            <person name="Grigoriev I.V."/>
            <person name="Favel A."/>
            <person name="Rosso M.N."/>
            <person name="Martin F."/>
        </authorList>
    </citation>
    <scope>NUCLEOTIDE SEQUENCE [LARGE SCALE GENOMIC DNA]</scope>
    <source>
        <strain evidence="3 4">CIRM-BRFM 2984</strain>
    </source>
</reference>
<feature type="transmembrane region" description="Helical" evidence="1">
    <location>
        <begin position="188"/>
        <end position="209"/>
    </location>
</feature>
<name>A0AAW0DNF5_9AGAR</name>
<evidence type="ECO:0000313" key="3">
    <source>
        <dbReference type="EMBL" id="KAK7052658.1"/>
    </source>
</evidence>
<keyword evidence="1" id="KW-0812">Transmembrane</keyword>
<comment type="caution">
    <text evidence="3">The sequence shown here is derived from an EMBL/GenBank/DDBJ whole genome shotgun (WGS) entry which is preliminary data.</text>
</comment>
<dbReference type="EMBL" id="JAWWNJ010000007">
    <property type="protein sequence ID" value="KAK7052658.1"/>
    <property type="molecule type" value="Genomic_DNA"/>
</dbReference>
<evidence type="ECO:0000313" key="4">
    <source>
        <dbReference type="Proteomes" id="UP001362999"/>
    </source>
</evidence>
<proteinExistence type="predicted"/>
<gene>
    <name evidence="3" type="ORF">R3P38DRAFT_2604170</name>
</gene>
<dbReference type="InterPro" id="IPR045338">
    <property type="entry name" value="DUF6535"/>
</dbReference>
<dbReference type="AlphaFoldDB" id="A0AAW0DNF5"/>
<accession>A0AAW0DNF5</accession>
<dbReference type="Pfam" id="PF20153">
    <property type="entry name" value="DUF6535"/>
    <property type="match status" value="1"/>
</dbReference>
<feature type="transmembrane region" description="Helical" evidence="1">
    <location>
        <begin position="127"/>
        <end position="150"/>
    </location>
</feature>
<keyword evidence="1" id="KW-1133">Transmembrane helix</keyword>
<organism evidence="3 4">
    <name type="scientific">Favolaschia claudopus</name>
    <dbReference type="NCBI Taxonomy" id="2862362"/>
    <lineage>
        <taxon>Eukaryota</taxon>
        <taxon>Fungi</taxon>
        <taxon>Dikarya</taxon>
        <taxon>Basidiomycota</taxon>
        <taxon>Agaricomycotina</taxon>
        <taxon>Agaricomycetes</taxon>
        <taxon>Agaricomycetidae</taxon>
        <taxon>Agaricales</taxon>
        <taxon>Marasmiineae</taxon>
        <taxon>Mycenaceae</taxon>
        <taxon>Favolaschia</taxon>
    </lineage>
</organism>
<protein>
    <recommendedName>
        <fullName evidence="2">DUF6535 domain-containing protein</fullName>
    </recommendedName>
</protein>
<dbReference type="Proteomes" id="UP001362999">
    <property type="component" value="Unassembled WGS sequence"/>
</dbReference>
<feature type="transmembrane region" description="Helical" evidence="1">
    <location>
        <begin position="55"/>
        <end position="74"/>
    </location>
</feature>
<sequence>MIDDDGLEELATEELAKDYTSAETDDVAGAKIWSVYVSEAEKYDQALVESWTSDMAGLLIFAGLFSAILTAFLIESYKTLMPDSDEEMVHLLTQISKQLSGIANGSSIDALPPPPFDPPMSSLVCNLLWFISLGLSLSCALIATLVQQWARDFKHKSEMRSAPVVRARIFAYLYYGLRRFNMHSAVEAIPLLLHFSLVFFFMGLVAFLVPVNDAVMILSLLLLGLTLTVYITLTIFPLFSFDSPYRTPLSSGLWRGMQYLKGTWRGRHDMRSRPRDSMVDTMNKIAVRDSKQRTIRDHRALCWTVRSLADDFELEPFLEGIPDVLWSTRGRRKAYDQHLKVLLRNPEVRLLSRLQNFLRGCDSDLLPQEIKNRRRITALKALWAIATLPHDSGVSLEPLEPFDFTVFSLVLPTALPFKVAYYQVSADAVLQLNAVLALLRGVHDINHGYLDEGQRKAWDTYSRLSPHDLSFRLEEIVARLNRLPRRFMQASSDREIVEQLGDLAGHLPHDVVENVWRTSCVETLNSLKSALIRMEHDIFVSFMIDAATLESWPYEFETTRKIFDIDGSSISVDMAETFSTAFDSIVSEQTRRQSYSPHADEILAILLDICGKAMADDVAYYPLNLTNYLMTQTASDSAVLKKCDNVWLCSCLTAELVARQHDSSPLSARVIEGMWRVAFKVAQHYLWPSQPHASSQTPHPYQRALEALHHAASPSHTKLSTTALIQTNILNAHSSTVQRRHKDDYNEAIYKIQTRILLKSRAMVDDSQSGDRDHAGSELSILDLRIAILSDFISGCAETNRLPYNALETAKILMNVLPCRPGVTASQQLYFAKSLHATFSDGLNDFAFDLMEELVTSQVFSAYWEGPKTWGTLHEYRWLDDPQAARTFYDWATRYIRICDKALRSSRWFNTFERLDEIRESVHIDLAD</sequence>
<feature type="domain" description="DUF6535" evidence="2">
    <location>
        <begin position="33"/>
        <end position="209"/>
    </location>
</feature>
<feature type="transmembrane region" description="Helical" evidence="1">
    <location>
        <begin position="215"/>
        <end position="239"/>
    </location>
</feature>
<evidence type="ECO:0000256" key="1">
    <source>
        <dbReference type="SAM" id="Phobius"/>
    </source>
</evidence>
<evidence type="ECO:0000259" key="2">
    <source>
        <dbReference type="Pfam" id="PF20153"/>
    </source>
</evidence>
<keyword evidence="1" id="KW-0472">Membrane</keyword>